<keyword evidence="1" id="KW-0540">Nuclease</keyword>
<dbReference type="AlphaFoldDB" id="A0A3N6UUR3"/>
<protein>
    <submittedName>
        <fullName evidence="1">Type II restriction endonuclease</fullName>
    </submittedName>
</protein>
<keyword evidence="1" id="KW-0378">Hydrolase</keyword>
<dbReference type="GO" id="GO:0004519">
    <property type="term" value="F:endonuclease activity"/>
    <property type="evidence" value="ECO:0007669"/>
    <property type="project" value="UniProtKB-KW"/>
</dbReference>
<evidence type="ECO:0000313" key="2">
    <source>
        <dbReference type="Proteomes" id="UP000279457"/>
    </source>
</evidence>
<dbReference type="OrthoDB" id="9797574at2"/>
<dbReference type="EMBL" id="RHHM01000002">
    <property type="protein sequence ID" value="RQM39689.1"/>
    <property type="molecule type" value="Genomic_DNA"/>
</dbReference>
<dbReference type="RefSeq" id="WP_124231990.1">
    <property type="nucleotide sequence ID" value="NZ_RHHM01000002.1"/>
</dbReference>
<organism evidence="1 2">
    <name type="scientific">Erwinia psidii</name>
    <dbReference type="NCBI Taxonomy" id="69224"/>
    <lineage>
        <taxon>Bacteria</taxon>
        <taxon>Pseudomonadati</taxon>
        <taxon>Pseudomonadota</taxon>
        <taxon>Gammaproteobacteria</taxon>
        <taxon>Enterobacterales</taxon>
        <taxon>Erwiniaceae</taxon>
        <taxon>Erwinia</taxon>
    </lineage>
</organism>
<proteinExistence type="predicted"/>
<keyword evidence="2" id="KW-1185">Reference proteome</keyword>
<name>A0A3N6UUR3_9GAMM</name>
<dbReference type="Proteomes" id="UP000279457">
    <property type="component" value="Unassembled WGS sequence"/>
</dbReference>
<evidence type="ECO:0000313" key="1">
    <source>
        <dbReference type="EMBL" id="RQM39689.1"/>
    </source>
</evidence>
<comment type="caution">
    <text evidence="1">The sequence shown here is derived from an EMBL/GenBank/DDBJ whole genome shotgun (WGS) entry which is preliminary data.</text>
</comment>
<sequence>MNNKRETRNKGCIKRLTKVEADRNASNQHEFNGVASLKSLFGDQKREVMATFMIEGEALSSRAKVTWYEARERHKTRSEYRLYFQDNRVMDRACEGDNIYIGFDNDNLLNCILIPRKSSSYVSGINKWKPI</sequence>
<keyword evidence="1" id="KW-0255">Endonuclease</keyword>
<gene>
    <name evidence="1" type="ORF">EB241_04500</name>
</gene>
<reference evidence="1 2" key="1">
    <citation type="submission" date="2018-10" db="EMBL/GenBank/DDBJ databases">
        <title>Draft genome sequence for the type isolate of Erwinia psidii, agent causal of bacterial blight in guava (Psidium guajava) and wilt and die-back of Eucalyptus spp.</title>
        <authorList>
            <person name="Hermenegildo P.S."/>
            <person name="Santos S.A."/>
            <person name="Guimaraes L.M.S."/>
            <person name="Vidigal P.M.P."/>
            <person name="Pereira I.C."/>
            <person name="Badel J.L."/>
            <person name="Alfenas-Zerbini P."/>
            <person name="Ferreira M.A.S.V."/>
            <person name="Alfenas A.C."/>
        </authorList>
    </citation>
    <scope>NUCLEOTIDE SEQUENCE [LARGE SCALE GENOMIC DNA]</scope>
    <source>
        <strain evidence="1 2">IBSBF 435</strain>
    </source>
</reference>
<accession>A0A3N6UUR3</accession>